<dbReference type="Pfam" id="PF00176">
    <property type="entry name" value="SNF2-rel_dom"/>
    <property type="match status" value="1"/>
</dbReference>
<dbReference type="InterPro" id="IPR027417">
    <property type="entry name" value="P-loop_NTPase"/>
</dbReference>
<comment type="subcellular location">
    <subcellularLocation>
        <location evidence="1">Nucleus</location>
    </subcellularLocation>
</comment>
<dbReference type="Pfam" id="PF00271">
    <property type="entry name" value="Helicase_C"/>
    <property type="match status" value="1"/>
</dbReference>
<feature type="compositionally biased region" description="Low complexity" evidence="9">
    <location>
        <begin position="735"/>
        <end position="744"/>
    </location>
</feature>
<dbReference type="PROSITE" id="PS51194">
    <property type="entry name" value="HELICASE_CTER"/>
    <property type="match status" value="1"/>
</dbReference>
<dbReference type="PANTHER" id="PTHR10799">
    <property type="entry name" value="SNF2/RAD54 HELICASE FAMILY"/>
    <property type="match status" value="1"/>
</dbReference>
<feature type="region of interest" description="Disordered" evidence="9">
    <location>
        <begin position="314"/>
        <end position="341"/>
    </location>
</feature>
<evidence type="ECO:0000256" key="9">
    <source>
        <dbReference type="SAM" id="MobiDB-lite"/>
    </source>
</evidence>
<keyword evidence="3" id="KW-0547">Nucleotide-binding</keyword>
<dbReference type="EMBL" id="KZ992448">
    <property type="protein sequence ID" value="RKP10548.1"/>
    <property type="molecule type" value="Genomic_DNA"/>
</dbReference>
<feature type="domain" description="Helicase ATP-binding" evidence="10">
    <location>
        <begin position="45"/>
        <end position="212"/>
    </location>
</feature>
<dbReference type="InterPro" id="IPR014001">
    <property type="entry name" value="Helicase_ATP-bd"/>
</dbReference>
<keyword evidence="5" id="KW-0347">Helicase</keyword>
<dbReference type="SMART" id="SM00487">
    <property type="entry name" value="DEXDc"/>
    <property type="match status" value="1"/>
</dbReference>
<dbReference type="Gene3D" id="3.40.50.300">
    <property type="entry name" value="P-loop containing nucleotide triphosphate hydrolases"/>
    <property type="match status" value="1"/>
</dbReference>
<evidence type="ECO:0000256" key="8">
    <source>
        <dbReference type="ARBA" id="ARBA00023242"/>
    </source>
</evidence>
<feature type="region of interest" description="Disordered" evidence="9">
    <location>
        <begin position="644"/>
        <end position="697"/>
    </location>
</feature>
<dbReference type="CDD" id="cd18793">
    <property type="entry name" value="SF2_C_SNF"/>
    <property type="match status" value="1"/>
</dbReference>
<dbReference type="PROSITE" id="PS51192">
    <property type="entry name" value="HELICASE_ATP_BIND_1"/>
    <property type="match status" value="1"/>
</dbReference>
<dbReference type="FunFam" id="3.40.50.10810:FF:000015">
    <property type="entry name" value="lymphoid-specific helicase isoform X1"/>
    <property type="match status" value="1"/>
</dbReference>
<feature type="non-terminal residue" evidence="12">
    <location>
        <position position="1"/>
    </location>
</feature>
<reference evidence="13" key="1">
    <citation type="journal article" date="2018" name="Nat. Microbiol.">
        <title>Leveraging single-cell genomics to expand the fungal tree of life.</title>
        <authorList>
            <person name="Ahrendt S.R."/>
            <person name="Quandt C.A."/>
            <person name="Ciobanu D."/>
            <person name="Clum A."/>
            <person name="Salamov A."/>
            <person name="Andreopoulos B."/>
            <person name="Cheng J.F."/>
            <person name="Woyke T."/>
            <person name="Pelin A."/>
            <person name="Henrissat B."/>
            <person name="Reynolds N.K."/>
            <person name="Benny G.L."/>
            <person name="Smith M.E."/>
            <person name="James T.Y."/>
            <person name="Grigoriev I.V."/>
        </authorList>
    </citation>
    <scope>NUCLEOTIDE SEQUENCE [LARGE SCALE GENOMIC DNA]</scope>
    <source>
        <strain evidence="13">RSA 1356</strain>
    </source>
</reference>
<evidence type="ECO:0000256" key="4">
    <source>
        <dbReference type="ARBA" id="ARBA00022801"/>
    </source>
</evidence>
<dbReference type="GO" id="GO:0005524">
    <property type="term" value="F:ATP binding"/>
    <property type="evidence" value="ECO:0007669"/>
    <property type="project" value="UniProtKB-KW"/>
</dbReference>
<feature type="compositionally biased region" description="Acidic residues" evidence="9">
    <location>
        <begin position="661"/>
        <end position="673"/>
    </location>
</feature>
<keyword evidence="6" id="KW-0067">ATP-binding</keyword>
<evidence type="ECO:0000256" key="5">
    <source>
        <dbReference type="ARBA" id="ARBA00022806"/>
    </source>
</evidence>
<dbReference type="Proteomes" id="UP000271241">
    <property type="component" value="Unassembled WGS sequence"/>
</dbReference>
<dbReference type="SMART" id="SM00490">
    <property type="entry name" value="HELICc"/>
    <property type="match status" value="1"/>
</dbReference>
<proteinExistence type="inferred from homology"/>
<dbReference type="SUPFAM" id="SSF52540">
    <property type="entry name" value="P-loop containing nucleoside triphosphate hydrolases"/>
    <property type="match status" value="2"/>
</dbReference>
<name>A0A4P9XW72_9FUNG</name>
<feature type="region of interest" description="Disordered" evidence="9">
    <location>
        <begin position="354"/>
        <end position="387"/>
    </location>
</feature>
<feature type="domain" description="Helicase C-terminal" evidence="11">
    <location>
        <begin position="458"/>
        <end position="611"/>
    </location>
</feature>
<keyword evidence="13" id="KW-1185">Reference proteome</keyword>
<organism evidence="12 13">
    <name type="scientific">Thamnocephalis sphaerospora</name>
    <dbReference type="NCBI Taxonomy" id="78915"/>
    <lineage>
        <taxon>Eukaryota</taxon>
        <taxon>Fungi</taxon>
        <taxon>Fungi incertae sedis</taxon>
        <taxon>Zoopagomycota</taxon>
        <taxon>Zoopagomycotina</taxon>
        <taxon>Zoopagomycetes</taxon>
        <taxon>Zoopagales</taxon>
        <taxon>Sigmoideomycetaceae</taxon>
        <taxon>Thamnocephalis</taxon>
    </lineage>
</organism>
<dbReference type="Gene3D" id="3.40.50.10810">
    <property type="entry name" value="Tandem AAA-ATPase domain"/>
    <property type="match status" value="1"/>
</dbReference>
<dbReference type="OrthoDB" id="5857104at2759"/>
<dbReference type="GO" id="GO:0016787">
    <property type="term" value="F:hydrolase activity"/>
    <property type="evidence" value="ECO:0007669"/>
    <property type="project" value="UniProtKB-KW"/>
</dbReference>
<dbReference type="InterPro" id="IPR001650">
    <property type="entry name" value="Helicase_C-like"/>
</dbReference>
<dbReference type="CDD" id="cd18009">
    <property type="entry name" value="DEXHc_HELLS_SMARCA6"/>
    <property type="match status" value="1"/>
</dbReference>
<sequence length="754" mass="84833">SASEPKSSEHLGVATLQPSMAARQPSLITGGVLKEYQLAGVEWLVSLYENGLNGILADEMGLGKTLQCISFIAYLRERGVWGPYLITAPLSTLANWVCEFRRFAPDIPVILYHGTVDERQHLRNKKMRRLDPDTFPVIVTSYEMVMNDRKHLEKFAWKYIIVDEGHRIKNLNCKLIRELKACRSANRLLLTGTPLQNNLSELWSLLNFLLPDIFDDLESFQNWWVFDFSDLNEQTGQQRIMGEEAESRIVSKLHQILKPFLLRRLKSDVEHMLPKKREYILYAPLSEEQKEIYDAIMQRRIREYIIQRKLGNNSNATESANGESGTGRSKSGRPLGANDYDESISDDEYIMRLEKERDEPSGPSEAIRREREEAERRNNAGTRQHHRSPSCNLVAICASAFARLTHARAVNRMHLQSRLVQVLKVCNHPMLFDDEPLPDPITPAVAQRLVAASGKMRILDQLLPALFARGHRVLIFSQMARMLDLIEVWVTEVRGWNTFRIDGLVKQDDRRRMIAEFNSDRSGRYPLFLLSTRAGGLGINLTSADTVILFDSDWNPQMDLQAQDRVHRIGQTKPVVIYRLATDNTLESRVLECATAKRKLEKLVIHRGRFRDALDRQTTAKPLGMKELAEILLEDELETVHERTLPEAGAPGERSATSSDNADEDGSDDEPGDEPTRQRPAEKIVARSVDPSDPMAPLLSAADLSRLLDRSEAAYVCRGGPSSALPIPAGHRGPAAAAQTNGAASGTDGPKATA</sequence>
<evidence type="ECO:0000259" key="10">
    <source>
        <dbReference type="PROSITE" id="PS51192"/>
    </source>
</evidence>
<dbReference type="GO" id="GO:0004386">
    <property type="term" value="F:helicase activity"/>
    <property type="evidence" value="ECO:0007669"/>
    <property type="project" value="UniProtKB-KW"/>
</dbReference>
<protein>
    <submittedName>
        <fullName evidence="12">SNF2 family N-terminal domain-containing protein</fullName>
    </submittedName>
</protein>
<evidence type="ECO:0000256" key="2">
    <source>
        <dbReference type="ARBA" id="ARBA00007025"/>
    </source>
</evidence>
<keyword evidence="8" id="KW-0539">Nucleus</keyword>
<evidence type="ECO:0000313" key="12">
    <source>
        <dbReference type="EMBL" id="RKP10548.1"/>
    </source>
</evidence>
<dbReference type="STRING" id="78915.A0A4P9XW72"/>
<dbReference type="InterPro" id="IPR044753">
    <property type="entry name" value="HELLS_N"/>
</dbReference>
<dbReference type="InterPro" id="IPR049730">
    <property type="entry name" value="SNF2/RAD54-like_C"/>
</dbReference>
<dbReference type="InterPro" id="IPR000330">
    <property type="entry name" value="SNF2_N"/>
</dbReference>
<feature type="compositionally biased region" description="Polar residues" evidence="9">
    <location>
        <begin position="314"/>
        <end position="329"/>
    </location>
</feature>
<evidence type="ECO:0000256" key="6">
    <source>
        <dbReference type="ARBA" id="ARBA00022840"/>
    </source>
</evidence>
<keyword evidence="4" id="KW-0378">Hydrolase</keyword>
<keyword evidence="7" id="KW-0175">Coiled coil</keyword>
<dbReference type="GO" id="GO:0005634">
    <property type="term" value="C:nucleus"/>
    <property type="evidence" value="ECO:0007669"/>
    <property type="project" value="UniProtKB-SubCell"/>
</dbReference>
<gene>
    <name evidence="12" type="ORF">THASP1DRAFT_12700</name>
</gene>
<comment type="similarity">
    <text evidence="2">Belongs to the SNF2/RAD54 helicase family.</text>
</comment>
<evidence type="ECO:0000256" key="1">
    <source>
        <dbReference type="ARBA" id="ARBA00004123"/>
    </source>
</evidence>
<evidence type="ECO:0000259" key="11">
    <source>
        <dbReference type="PROSITE" id="PS51194"/>
    </source>
</evidence>
<accession>A0A4P9XW72</accession>
<dbReference type="InterPro" id="IPR038718">
    <property type="entry name" value="SNF2-like_sf"/>
</dbReference>
<feature type="region of interest" description="Disordered" evidence="9">
    <location>
        <begin position="718"/>
        <end position="754"/>
    </location>
</feature>
<evidence type="ECO:0000256" key="3">
    <source>
        <dbReference type="ARBA" id="ARBA00022741"/>
    </source>
</evidence>
<dbReference type="AlphaFoldDB" id="A0A4P9XW72"/>
<evidence type="ECO:0000313" key="13">
    <source>
        <dbReference type="Proteomes" id="UP000271241"/>
    </source>
</evidence>
<feature type="compositionally biased region" description="Basic and acidic residues" evidence="9">
    <location>
        <begin position="354"/>
        <end position="378"/>
    </location>
</feature>
<feature type="compositionally biased region" description="Basic and acidic residues" evidence="9">
    <location>
        <begin position="674"/>
        <end position="685"/>
    </location>
</feature>
<evidence type="ECO:0000256" key="7">
    <source>
        <dbReference type="ARBA" id="ARBA00023054"/>
    </source>
</evidence>